<gene>
    <name evidence="2" type="ORF">AXE65_02770</name>
</gene>
<sequence>MACVRIQEAAALRLDEIYRYTRKQWGEAKAADYLDELFAAFDAIVTHKVISRPIPAELGVEGFFFRHAKHLVYWRRLPDGDIGIVTILHEKMHPIERFKEDFGD</sequence>
<dbReference type="AlphaFoldDB" id="A0A139ST79"/>
<accession>A0A139ST79</accession>
<evidence type="ECO:0000313" key="3">
    <source>
        <dbReference type="Proteomes" id="UP000072660"/>
    </source>
</evidence>
<dbReference type="InterPro" id="IPR007712">
    <property type="entry name" value="RelE/ParE_toxin"/>
</dbReference>
<name>A0A139ST79_9GAMM</name>
<proteinExistence type="predicted"/>
<evidence type="ECO:0000256" key="1">
    <source>
        <dbReference type="ARBA" id="ARBA00022649"/>
    </source>
</evidence>
<dbReference type="InterPro" id="IPR035093">
    <property type="entry name" value="RelE/ParE_toxin_dom_sf"/>
</dbReference>
<dbReference type="OrthoDB" id="516834at2"/>
<dbReference type="Proteomes" id="UP000072660">
    <property type="component" value="Unassembled WGS sequence"/>
</dbReference>
<dbReference type="Pfam" id="PF05016">
    <property type="entry name" value="ParE_toxin"/>
    <property type="match status" value="1"/>
</dbReference>
<comment type="caution">
    <text evidence="2">The sequence shown here is derived from an EMBL/GenBank/DDBJ whole genome shotgun (WGS) entry which is preliminary data.</text>
</comment>
<keyword evidence="3" id="KW-1185">Reference proteome</keyword>
<dbReference type="Gene3D" id="3.30.2310.20">
    <property type="entry name" value="RelE-like"/>
    <property type="match status" value="1"/>
</dbReference>
<dbReference type="EMBL" id="LSZO01000159">
    <property type="protein sequence ID" value="KXU37776.1"/>
    <property type="molecule type" value="Genomic_DNA"/>
</dbReference>
<protein>
    <submittedName>
        <fullName evidence="2">Plasmid stabilization protein</fullName>
    </submittedName>
</protein>
<reference evidence="2 3" key="1">
    <citation type="submission" date="2016-02" db="EMBL/GenBank/DDBJ databases">
        <authorList>
            <person name="Wen L."/>
            <person name="He K."/>
            <person name="Yang H."/>
        </authorList>
    </citation>
    <scope>NUCLEOTIDE SEQUENCE [LARGE SCALE GENOMIC DNA]</scope>
    <source>
        <strain evidence="2 3">CV58</strain>
    </source>
</reference>
<evidence type="ECO:0000313" key="2">
    <source>
        <dbReference type="EMBL" id="KXU37776.1"/>
    </source>
</evidence>
<dbReference type="RefSeq" id="WP_068390449.1">
    <property type="nucleotide sequence ID" value="NZ_LSZO01000159.1"/>
</dbReference>
<organism evidence="2 3">
    <name type="scientific">Ventosimonas gracilis</name>
    <dbReference type="NCBI Taxonomy" id="1680762"/>
    <lineage>
        <taxon>Bacteria</taxon>
        <taxon>Pseudomonadati</taxon>
        <taxon>Pseudomonadota</taxon>
        <taxon>Gammaproteobacteria</taxon>
        <taxon>Pseudomonadales</taxon>
        <taxon>Ventosimonadaceae</taxon>
        <taxon>Ventosimonas</taxon>
    </lineage>
</organism>
<keyword evidence="1" id="KW-1277">Toxin-antitoxin system</keyword>